<proteinExistence type="inferred from homology"/>
<sequence length="186" mass="21066">MRPAGRGGREQPPSIPEMETFMEKCSAPLRHVDQVWPGLYLGDAVIANNLDVLNEMGITHVLNAAHCSWDCKGEQVVYGQGIHYYGITAEDCPDFNLSLYFHTAAEYIHTALSDPCGKVLVHCVLGRSRSAALVLAYLMIYHHFSLADAIQRVTQYRPICPNRGFLKQLQDLDLDLRFRWKFCKII</sequence>
<dbReference type="InterPro" id="IPR000340">
    <property type="entry name" value="Dual-sp_phosphatase_cat-dom"/>
</dbReference>
<keyword evidence="11" id="KW-1185">Reference proteome</keyword>
<dbReference type="AlphaFoldDB" id="A0AAV7QWT8"/>
<dbReference type="PRINTS" id="PR01908">
    <property type="entry name" value="ADSPHPHTASE"/>
</dbReference>
<protein>
    <recommendedName>
        <fullName evidence="7">Dual specificity protein phosphatase</fullName>
        <ecNumber evidence="7">3.1.3.16</ecNumber>
        <ecNumber evidence="7">3.1.3.48</ecNumber>
    </recommendedName>
</protein>
<dbReference type="Pfam" id="PF00782">
    <property type="entry name" value="DSPc"/>
    <property type="match status" value="1"/>
</dbReference>
<dbReference type="EC" id="3.1.3.16" evidence="7"/>
<comment type="caution">
    <text evidence="10">The sequence shown here is derived from an EMBL/GenBank/DDBJ whole genome shotgun (WGS) entry which is preliminary data.</text>
</comment>
<organism evidence="10 11">
    <name type="scientific">Pleurodeles waltl</name>
    <name type="common">Iberian ribbed newt</name>
    <dbReference type="NCBI Taxonomy" id="8319"/>
    <lineage>
        <taxon>Eukaryota</taxon>
        <taxon>Metazoa</taxon>
        <taxon>Chordata</taxon>
        <taxon>Craniata</taxon>
        <taxon>Vertebrata</taxon>
        <taxon>Euteleostomi</taxon>
        <taxon>Amphibia</taxon>
        <taxon>Batrachia</taxon>
        <taxon>Caudata</taxon>
        <taxon>Salamandroidea</taxon>
        <taxon>Salamandridae</taxon>
        <taxon>Pleurodelinae</taxon>
        <taxon>Pleurodeles</taxon>
    </lineage>
</organism>
<dbReference type="GO" id="GO:0004725">
    <property type="term" value="F:protein tyrosine phosphatase activity"/>
    <property type="evidence" value="ECO:0007669"/>
    <property type="project" value="UniProtKB-EC"/>
</dbReference>
<feature type="active site" description="Phosphocysteine intermediate" evidence="6">
    <location>
        <position position="123"/>
    </location>
</feature>
<dbReference type="EC" id="3.1.3.48" evidence="7"/>
<comment type="similarity">
    <text evidence="1 7">Belongs to the protein-tyrosine phosphatase family. Non-receptor class dual specificity subfamily.</text>
</comment>
<dbReference type="Proteomes" id="UP001066276">
    <property type="component" value="Chromosome 6"/>
</dbReference>
<dbReference type="Gene3D" id="3.90.190.10">
    <property type="entry name" value="Protein tyrosine phosphatase superfamily"/>
    <property type="match status" value="1"/>
</dbReference>
<reference evidence="10" key="1">
    <citation type="journal article" date="2022" name="bioRxiv">
        <title>Sequencing and chromosome-scale assembly of the giantPleurodeles waltlgenome.</title>
        <authorList>
            <person name="Brown T."/>
            <person name="Elewa A."/>
            <person name="Iarovenko S."/>
            <person name="Subramanian E."/>
            <person name="Araus A.J."/>
            <person name="Petzold A."/>
            <person name="Susuki M."/>
            <person name="Suzuki K.-i.T."/>
            <person name="Hayashi T."/>
            <person name="Toyoda A."/>
            <person name="Oliveira C."/>
            <person name="Osipova E."/>
            <person name="Leigh N.D."/>
            <person name="Simon A."/>
            <person name="Yun M.H."/>
        </authorList>
    </citation>
    <scope>NUCLEOTIDE SEQUENCE</scope>
    <source>
        <strain evidence="10">20211129_DDA</strain>
        <tissue evidence="10">Liver</tissue>
    </source>
</reference>
<dbReference type="CDD" id="cd14515">
    <property type="entry name" value="DUSP3-like"/>
    <property type="match status" value="1"/>
</dbReference>
<dbReference type="InterPro" id="IPR000387">
    <property type="entry name" value="Tyr_Pase_dom"/>
</dbReference>
<gene>
    <name evidence="10" type="ORF">NDU88_010763</name>
</gene>
<dbReference type="InterPro" id="IPR020405">
    <property type="entry name" value="Atypical_DUSP_subfamA"/>
</dbReference>
<dbReference type="InterPro" id="IPR029021">
    <property type="entry name" value="Prot-tyrosine_phosphatase-like"/>
</dbReference>
<evidence type="ECO:0000259" key="9">
    <source>
        <dbReference type="PROSITE" id="PS50056"/>
    </source>
</evidence>
<keyword evidence="3 7" id="KW-0904">Protein phosphatase</keyword>
<dbReference type="EMBL" id="JANPWB010000010">
    <property type="protein sequence ID" value="KAJ1144465.1"/>
    <property type="molecule type" value="Genomic_DNA"/>
</dbReference>
<dbReference type="PANTHER" id="PTHR45682">
    <property type="entry name" value="AGAP008228-PA"/>
    <property type="match status" value="1"/>
</dbReference>
<dbReference type="PANTHER" id="PTHR45682:SF18">
    <property type="entry name" value="DUAL SPECIFICITY PROTEIN PHOSPHATASE"/>
    <property type="match status" value="1"/>
</dbReference>
<comment type="catalytic activity">
    <reaction evidence="7">
        <text>O-phospho-L-tyrosyl-[protein] + H2O = L-tyrosyl-[protein] + phosphate</text>
        <dbReference type="Rhea" id="RHEA:10684"/>
        <dbReference type="Rhea" id="RHEA-COMP:10136"/>
        <dbReference type="Rhea" id="RHEA-COMP:20101"/>
        <dbReference type="ChEBI" id="CHEBI:15377"/>
        <dbReference type="ChEBI" id="CHEBI:43474"/>
        <dbReference type="ChEBI" id="CHEBI:46858"/>
        <dbReference type="ChEBI" id="CHEBI:61978"/>
        <dbReference type="EC" id="3.1.3.48"/>
    </reaction>
</comment>
<dbReference type="PROSITE" id="PS50056">
    <property type="entry name" value="TYR_PHOSPHATASE_2"/>
    <property type="match status" value="1"/>
</dbReference>
<dbReference type="SUPFAM" id="SSF52799">
    <property type="entry name" value="(Phosphotyrosine protein) phosphatases II"/>
    <property type="match status" value="1"/>
</dbReference>
<evidence type="ECO:0000256" key="6">
    <source>
        <dbReference type="PIRSR" id="PIRSR620405-1"/>
    </source>
</evidence>
<evidence type="ECO:0000313" key="10">
    <source>
        <dbReference type="EMBL" id="KAJ1144465.1"/>
    </source>
</evidence>
<evidence type="ECO:0000256" key="5">
    <source>
        <dbReference type="ARBA" id="ARBA00048336"/>
    </source>
</evidence>
<dbReference type="GO" id="GO:0005737">
    <property type="term" value="C:cytoplasm"/>
    <property type="evidence" value="ECO:0007669"/>
    <property type="project" value="TreeGrafter"/>
</dbReference>
<accession>A0AAV7QWT8</accession>
<comment type="function">
    <text evidence="7">Dual specificity phosphatase able to dephosphorylate phosphotyrosine, phosphoserine and phosphothreonine residues, with a preference for phosphotyrosine as a substrate.</text>
</comment>
<dbReference type="PRINTS" id="PR01909">
    <property type="entry name" value="ADSPHPHTASEA"/>
</dbReference>
<dbReference type="InterPro" id="IPR020422">
    <property type="entry name" value="TYR_PHOSPHATASE_DUAL_dom"/>
</dbReference>
<feature type="domain" description="Tyrosine-protein phosphatase" evidence="8">
    <location>
        <begin position="31"/>
        <end position="178"/>
    </location>
</feature>
<evidence type="ECO:0000313" key="11">
    <source>
        <dbReference type="Proteomes" id="UP001066276"/>
    </source>
</evidence>
<dbReference type="GO" id="GO:0033549">
    <property type="term" value="F:MAP kinase phosphatase activity"/>
    <property type="evidence" value="ECO:0007669"/>
    <property type="project" value="TreeGrafter"/>
</dbReference>
<comment type="catalytic activity">
    <reaction evidence="5 7">
        <text>O-phospho-L-threonyl-[protein] + H2O = L-threonyl-[protein] + phosphate</text>
        <dbReference type="Rhea" id="RHEA:47004"/>
        <dbReference type="Rhea" id="RHEA-COMP:11060"/>
        <dbReference type="Rhea" id="RHEA-COMP:11605"/>
        <dbReference type="ChEBI" id="CHEBI:15377"/>
        <dbReference type="ChEBI" id="CHEBI:30013"/>
        <dbReference type="ChEBI" id="CHEBI:43474"/>
        <dbReference type="ChEBI" id="CHEBI:61977"/>
        <dbReference type="EC" id="3.1.3.16"/>
    </reaction>
</comment>
<comment type="catalytic activity">
    <reaction evidence="4 7">
        <text>O-phospho-L-seryl-[protein] + H2O = L-seryl-[protein] + phosphate</text>
        <dbReference type="Rhea" id="RHEA:20629"/>
        <dbReference type="Rhea" id="RHEA-COMP:9863"/>
        <dbReference type="Rhea" id="RHEA-COMP:11604"/>
        <dbReference type="ChEBI" id="CHEBI:15377"/>
        <dbReference type="ChEBI" id="CHEBI:29999"/>
        <dbReference type="ChEBI" id="CHEBI:43474"/>
        <dbReference type="ChEBI" id="CHEBI:83421"/>
        <dbReference type="EC" id="3.1.3.16"/>
    </reaction>
</comment>
<dbReference type="InterPro" id="IPR016130">
    <property type="entry name" value="Tyr_Pase_AS"/>
</dbReference>
<evidence type="ECO:0000256" key="7">
    <source>
        <dbReference type="RuleBase" id="RU366038"/>
    </source>
</evidence>
<dbReference type="GO" id="GO:0004722">
    <property type="term" value="F:protein serine/threonine phosphatase activity"/>
    <property type="evidence" value="ECO:0007669"/>
    <property type="project" value="UniProtKB-EC"/>
</dbReference>
<evidence type="ECO:0000256" key="4">
    <source>
        <dbReference type="ARBA" id="ARBA00047761"/>
    </source>
</evidence>
<dbReference type="PROSITE" id="PS50054">
    <property type="entry name" value="TYR_PHOSPHATASE_DUAL"/>
    <property type="match status" value="1"/>
</dbReference>
<dbReference type="GO" id="GO:0043409">
    <property type="term" value="P:negative regulation of MAPK cascade"/>
    <property type="evidence" value="ECO:0007669"/>
    <property type="project" value="TreeGrafter"/>
</dbReference>
<evidence type="ECO:0000259" key="8">
    <source>
        <dbReference type="PROSITE" id="PS50054"/>
    </source>
</evidence>
<evidence type="ECO:0000256" key="1">
    <source>
        <dbReference type="ARBA" id="ARBA00008601"/>
    </source>
</evidence>
<feature type="domain" description="Tyrosine specific protein phosphatases" evidence="9">
    <location>
        <begin position="99"/>
        <end position="158"/>
    </location>
</feature>
<keyword evidence="2 7" id="KW-0378">Hydrolase</keyword>
<dbReference type="GO" id="GO:0008138">
    <property type="term" value="F:protein tyrosine/serine/threonine phosphatase activity"/>
    <property type="evidence" value="ECO:0007669"/>
    <property type="project" value="UniProtKB-UniRule"/>
</dbReference>
<evidence type="ECO:0000256" key="3">
    <source>
        <dbReference type="ARBA" id="ARBA00022912"/>
    </source>
</evidence>
<dbReference type="SMART" id="SM00195">
    <property type="entry name" value="DSPc"/>
    <property type="match status" value="1"/>
</dbReference>
<evidence type="ECO:0000256" key="2">
    <source>
        <dbReference type="ARBA" id="ARBA00022801"/>
    </source>
</evidence>
<name>A0AAV7QWT8_PLEWA</name>
<dbReference type="PROSITE" id="PS00383">
    <property type="entry name" value="TYR_PHOSPHATASE_1"/>
    <property type="match status" value="1"/>
</dbReference>